<dbReference type="NCBIfam" id="TIGR02609">
    <property type="entry name" value="doc_partner"/>
    <property type="match status" value="1"/>
</dbReference>
<dbReference type="SUPFAM" id="SSF89447">
    <property type="entry name" value="AbrB/MazE/MraZ-like"/>
    <property type="match status" value="1"/>
</dbReference>
<dbReference type="InterPro" id="IPR037914">
    <property type="entry name" value="SpoVT-AbrB_sf"/>
</dbReference>
<sequence length="105" mass="11663">MDGKTTSWHDDIDPSCICTYVITHVATQEAIVVALKLRNIGNSVGAVIPKDVLARLNVAEGDTVYLTESPDGYRITPYNPDFATQMDAARTVMKRRRNVLRELAK</sequence>
<accession>A0A8J3E0X8</accession>
<keyword evidence="3" id="KW-1185">Reference proteome</keyword>
<gene>
    <name evidence="2" type="ORF">GCM10007276_35970</name>
</gene>
<dbReference type="Gene3D" id="2.10.260.10">
    <property type="match status" value="1"/>
</dbReference>
<reference evidence="2" key="2">
    <citation type="submission" date="2020-09" db="EMBL/GenBank/DDBJ databases">
        <authorList>
            <person name="Sun Q."/>
            <person name="Sedlacek I."/>
        </authorList>
    </citation>
    <scope>NUCLEOTIDE SEQUENCE</scope>
    <source>
        <strain evidence="2">CCM 7684</strain>
    </source>
</reference>
<evidence type="ECO:0000259" key="1">
    <source>
        <dbReference type="SMART" id="SM00966"/>
    </source>
</evidence>
<dbReference type="EMBL" id="BMCP01000013">
    <property type="protein sequence ID" value="GGE55707.1"/>
    <property type="molecule type" value="Genomic_DNA"/>
</dbReference>
<dbReference type="AlphaFoldDB" id="A0A8J3E0X8"/>
<proteinExistence type="predicted"/>
<dbReference type="InterPro" id="IPR007159">
    <property type="entry name" value="SpoVT-AbrB_dom"/>
</dbReference>
<dbReference type="Pfam" id="PF04014">
    <property type="entry name" value="MazE_antitoxin"/>
    <property type="match status" value="1"/>
</dbReference>
<evidence type="ECO:0000313" key="3">
    <source>
        <dbReference type="Proteomes" id="UP000602745"/>
    </source>
</evidence>
<feature type="domain" description="SpoVT-AbrB" evidence="1">
    <location>
        <begin position="38"/>
        <end position="83"/>
    </location>
</feature>
<name>A0A8J3E0X8_9RHOB</name>
<dbReference type="SMART" id="SM00966">
    <property type="entry name" value="SpoVT_AbrB"/>
    <property type="match status" value="1"/>
</dbReference>
<organism evidence="2 3">
    <name type="scientific">Agaricicola taiwanensis</name>
    <dbReference type="NCBI Taxonomy" id="591372"/>
    <lineage>
        <taxon>Bacteria</taxon>
        <taxon>Pseudomonadati</taxon>
        <taxon>Pseudomonadota</taxon>
        <taxon>Alphaproteobacteria</taxon>
        <taxon>Rhodobacterales</taxon>
        <taxon>Paracoccaceae</taxon>
        <taxon>Agaricicola</taxon>
    </lineage>
</organism>
<reference evidence="2" key="1">
    <citation type="journal article" date="2014" name="Int. J. Syst. Evol. Microbiol.">
        <title>Complete genome sequence of Corynebacterium casei LMG S-19264T (=DSM 44701T), isolated from a smear-ripened cheese.</title>
        <authorList>
            <consortium name="US DOE Joint Genome Institute (JGI-PGF)"/>
            <person name="Walter F."/>
            <person name="Albersmeier A."/>
            <person name="Kalinowski J."/>
            <person name="Ruckert C."/>
        </authorList>
    </citation>
    <scope>NUCLEOTIDE SEQUENCE</scope>
    <source>
        <strain evidence="2">CCM 7684</strain>
    </source>
</reference>
<comment type="caution">
    <text evidence="2">The sequence shown here is derived from an EMBL/GenBank/DDBJ whole genome shotgun (WGS) entry which is preliminary data.</text>
</comment>
<dbReference type="Proteomes" id="UP000602745">
    <property type="component" value="Unassembled WGS sequence"/>
</dbReference>
<evidence type="ECO:0000313" key="2">
    <source>
        <dbReference type="EMBL" id="GGE55707.1"/>
    </source>
</evidence>
<dbReference type="GO" id="GO:0003677">
    <property type="term" value="F:DNA binding"/>
    <property type="evidence" value="ECO:0007669"/>
    <property type="project" value="InterPro"/>
</dbReference>
<protein>
    <recommendedName>
        <fullName evidence="1">SpoVT-AbrB domain-containing protein</fullName>
    </recommendedName>
</protein>
<dbReference type="InterPro" id="IPR013432">
    <property type="entry name" value="Doc_partner"/>
</dbReference>